<protein>
    <submittedName>
        <fullName evidence="1">Uncharacterized protein</fullName>
    </submittedName>
</protein>
<reference evidence="1 2" key="1">
    <citation type="submission" date="2015-02" db="EMBL/GenBank/DDBJ databases">
        <title>Complete Genome Sequencing of Pseudomonas putida S13.1.2.</title>
        <authorList>
            <person name="Chong T.M."/>
            <person name="Chan K.G."/>
            <person name="Dessaux Y."/>
        </authorList>
    </citation>
    <scope>NUCLEOTIDE SEQUENCE [LARGE SCALE GENOMIC DNA]</scope>
    <source>
        <strain evidence="1 2">S13.1.2</strain>
    </source>
</reference>
<sequence length="617" mass="67593">MDDVCKSQVFQKGADEAATAALPAPTIPLLDGDSLDLDKLGSEDLKTYINYPGLALGHVISARFFGCGAAGEIFDRDPTAQVVERLEPDGSFLVEVDNALLKGLDKGVAFYSYAVISRFKEASTLRHVEETSTRLLFYINKQVEPALSVPLPHFVDSDGLEIDLSRVTGDGQVITSNYPFMAVNDKVVLSWKDEYGYSETFTKPLIKEDLDEPLVWRIDSANLLMAGAWCELAYSIQYESGGESHSPVQRFAIVTSGSGQLPSLPAPEVPGHSGGMLDPSQYLQGLPVTVEDYGAQVGDELLLTAAGKRASLATLRVDSSIMDSGRLHFKVPADWLQQHVGEPVKLTWQWARLGAAADSLPLDLVLRKPLDLKVPFVENATSKDPENDEEVDPDMVQFGFMFPDRLRQGAYAQVPVESDTGNGKITMHWEGFGTTGKYSTDTPTAGNNLRFQIPSTAVPANFGRRVKVFYTVEDAEGVTQPSPAYGLKVEKLTATDFEAVQCPHYPTGNISLSRVTTSVTFELSSNSWRFFAVGQQVRVYVKGRAKPGGPSLPDEVIRDDVPVSEDEWFNDELKMDLGKAYLEKLELNTAFNVYVEVSFDEGVTFVPGKSAEFNLVP</sequence>
<dbReference type="AlphaFoldDB" id="A0AAU8S9Q1"/>
<proteinExistence type="predicted"/>
<name>A0AAU8S9Q1_PSEPU</name>
<evidence type="ECO:0000313" key="2">
    <source>
        <dbReference type="Proteomes" id="UP000033260"/>
    </source>
</evidence>
<evidence type="ECO:0000313" key="1">
    <source>
        <dbReference type="EMBL" id="AJQ48466.1"/>
    </source>
</evidence>
<gene>
    <name evidence="1" type="ORF">N805_15150</name>
</gene>
<organism evidence="1 2">
    <name type="scientific">Pseudomonas putida S13.1.2</name>
    <dbReference type="NCBI Taxonomy" id="1384061"/>
    <lineage>
        <taxon>Bacteria</taxon>
        <taxon>Pseudomonadati</taxon>
        <taxon>Pseudomonadota</taxon>
        <taxon>Gammaproteobacteria</taxon>
        <taxon>Pseudomonadales</taxon>
        <taxon>Pseudomonadaceae</taxon>
        <taxon>Pseudomonas</taxon>
    </lineage>
</organism>
<dbReference type="Proteomes" id="UP000033260">
    <property type="component" value="Chromosome"/>
</dbReference>
<accession>A0AAU8S9Q1</accession>
<dbReference type="RefSeq" id="WP_019470653.1">
    <property type="nucleotide sequence ID" value="NZ_CP010979.1"/>
</dbReference>
<dbReference type="EMBL" id="CP010979">
    <property type="protein sequence ID" value="AJQ48466.1"/>
    <property type="molecule type" value="Genomic_DNA"/>
</dbReference>